<accession>A0AA91Q5I0</accession>
<protein>
    <submittedName>
        <fullName evidence="6">DNA-directed RNA polymerase I subunit</fullName>
    </submittedName>
</protein>
<evidence type="ECO:0000313" key="6">
    <source>
        <dbReference type="EMBL" id="OVF11261.1"/>
    </source>
</evidence>
<comment type="subcellular location">
    <subcellularLocation>
        <location evidence="1">Nucleus</location>
        <location evidence="1">Nucleolus</location>
    </subcellularLocation>
</comment>
<proteinExistence type="inferred from homology"/>
<keyword evidence="5" id="KW-0539">Nucleus</keyword>
<evidence type="ECO:0000256" key="5">
    <source>
        <dbReference type="ARBA" id="ARBA00023242"/>
    </source>
</evidence>
<dbReference type="Pfam" id="PF06870">
    <property type="entry name" value="RNA_pol_I_A49"/>
    <property type="match status" value="1"/>
</dbReference>
<dbReference type="GO" id="GO:0003677">
    <property type="term" value="F:DNA binding"/>
    <property type="evidence" value="ECO:0007669"/>
    <property type="project" value="InterPro"/>
</dbReference>
<dbReference type="KEGG" id="clus:A9F13_01g07491"/>
<evidence type="ECO:0000256" key="1">
    <source>
        <dbReference type="ARBA" id="ARBA00004604"/>
    </source>
</evidence>
<dbReference type="GO" id="GO:0006351">
    <property type="term" value="P:DNA-templated transcription"/>
    <property type="evidence" value="ECO:0007669"/>
    <property type="project" value="InterPro"/>
</dbReference>
<sequence length="408" mass="45209">MSKKEFKTTELRVAACASQPVAVVGSFFNGMRVSPDTNFELFQNKQNGSFLVHGENSTLEYNGVDADDACDYAVALYDPAHKSVELFPAPMVHGRVTSLDARVHKGPKIKSRGARAAVQRTALGEAFGTKKAKAAIASSERNRIDADKLQDMELDIVDNVKELTSDLPSREQLQDVSVSVRPTPPANVDATSVEDIYALHSIIPKKEWASIRVQAIFDEESAEKRMEMMPFGSSAFVAKNLPKYVSLHNTEKVQMLYYAALLFGIYHHRRVRDKTSLMERLENKPSELLVDGVLGRFAVARTTAVGKSKDRSFVIDPFHEDKLLCYLLALLFHIEGFTLEVLPLANELNMKPTRLVGLFRALGATIKPVGVGMAEAIGLSKKEASTYKVAVLRVPFKLPEMVRKGARR</sequence>
<dbReference type="PANTHER" id="PTHR14440">
    <property type="entry name" value="DNA-DIRECTED RNA POLYMERASE I SUBUNIT RPA49"/>
    <property type="match status" value="1"/>
</dbReference>
<reference evidence="6 7" key="1">
    <citation type="submission" date="2017-04" db="EMBL/GenBank/DDBJ databases">
        <title>Draft genome of the yeast Clavispora lusitaniae type strain CBS 6936.</title>
        <authorList>
            <person name="Durrens P."/>
            <person name="Klopp C."/>
            <person name="Biteau N."/>
            <person name="Fitton-Ouhabi V."/>
            <person name="Dementhon K."/>
            <person name="Accoceberry I."/>
            <person name="Sherman D.J."/>
            <person name="Noel T."/>
        </authorList>
    </citation>
    <scope>NUCLEOTIDE SEQUENCE [LARGE SCALE GENOMIC DNA]</scope>
    <source>
        <strain evidence="6 7">CBS 6936</strain>
    </source>
</reference>
<keyword evidence="4" id="KW-0804">Transcription</keyword>
<comment type="caution">
    <text evidence="6">The sequence shown here is derived from an EMBL/GenBank/DDBJ whole genome shotgun (WGS) entry which is preliminary data.</text>
</comment>
<name>A0AA91Q5I0_CLALS</name>
<evidence type="ECO:0000256" key="2">
    <source>
        <dbReference type="ARBA" id="ARBA00009430"/>
    </source>
</evidence>
<dbReference type="InterPro" id="IPR009668">
    <property type="entry name" value="RNA_pol-assoc_fac_A49-like"/>
</dbReference>
<evidence type="ECO:0000256" key="4">
    <source>
        <dbReference type="ARBA" id="ARBA00023163"/>
    </source>
</evidence>
<dbReference type="EMBL" id="LYUB02000001">
    <property type="protein sequence ID" value="OVF11261.1"/>
    <property type="molecule type" value="Genomic_DNA"/>
</dbReference>
<evidence type="ECO:0000256" key="3">
    <source>
        <dbReference type="ARBA" id="ARBA00022478"/>
    </source>
</evidence>
<evidence type="ECO:0000313" key="7">
    <source>
        <dbReference type="Proteomes" id="UP000195602"/>
    </source>
</evidence>
<dbReference type="AlphaFoldDB" id="A0AA91Q5I0"/>
<gene>
    <name evidence="6" type="ORF">A9F13_01g07491</name>
</gene>
<dbReference type="Proteomes" id="UP000195602">
    <property type="component" value="Unassembled WGS sequence"/>
</dbReference>
<comment type="similarity">
    <text evidence="2">Belongs to the eukaryotic RPA49/POLR1E RNA polymerase subunit family.</text>
</comment>
<keyword evidence="3 6" id="KW-0240">DNA-directed RNA polymerase</keyword>
<dbReference type="GO" id="GO:0005730">
    <property type="term" value="C:nucleolus"/>
    <property type="evidence" value="ECO:0007669"/>
    <property type="project" value="UniProtKB-SubCell"/>
</dbReference>
<organism evidence="6 7">
    <name type="scientific">Clavispora lusitaniae</name>
    <name type="common">Candida lusitaniae</name>
    <dbReference type="NCBI Taxonomy" id="36911"/>
    <lineage>
        <taxon>Eukaryota</taxon>
        <taxon>Fungi</taxon>
        <taxon>Dikarya</taxon>
        <taxon>Ascomycota</taxon>
        <taxon>Saccharomycotina</taxon>
        <taxon>Pichiomycetes</taxon>
        <taxon>Metschnikowiaceae</taxon>
        <taxon>Clavispora</taxon>
    </lineage>
</organism>
<dbReference type="GO" id="GO:0000428">
    <property type="term" value="C:DNA-directed RNA polymerase complex"/>
    <property type="evidence" value="ECO:0007669"/>
    <property type="project" value="UniProtKB-KW"/>
</dbReference>